<sequence length="90" mass="9496">AAAGVGTVTFYEPETNMFMSLGHGITDIDTEKIVEISTGELVTANILSINKGKKGSPGEIRGTIENGNTIGTIYKNTNFGVYGTVTNKII</sequence>
<gene>
    <name evidence="2" type="ORF">OBE_10095</name>
</gene>
<dbReference type="InterPro" id="IPR008763">
    <property type="entry name" value="Peptidase_S55"/>
</dbReference>
<evidence type="ECO:0000313" key="2">
    <source>
        <dbReference type="EMBL" id="EKC58274.1"/>
    </source>
</evidence>
<name>K1SS45_9ZZZZ</name>
<feature type="non-terminal residue" evidence="2">
    <location>
        <position position="1"/>
    </location>
</feature>
<comment type="caution">
    <text evidence="2">The sequence shown here is derived from an EMBL/GenBank/DDBJ whole genome shotgun (WGS) entry which is preliminary data.</text>
</comment>
<reference evidence="2" key="1">
    <citation type="journal article" date="2013" name="Environ. Microbiol.">
        <title>Microbiota from the distal guts of lean and obese adolescents exhibit partial functional redundancy besides clear differences in community structure.</title>
        <authorList>
            <person name="Ferrer M."/>
            <person name="Ruiz A."/>
            <person name="Lanza F."/>
            <person name="Haange S.B."/>
            <person name="Oberbach A."/>
            <person name="Till H."/>
            <person name="Bargiela R."/>
            <person name="Campoy C."/>
            <person name="Segura M.T."/>
            <person name="Richter M."/>
            <person name="von Bergen M."/>
            <person name="Seifert J."/>
            <person name="Suarez A."/>
        </authorList>
    </citation>
    <scope>NUCLEOTIDE SEQUENCE</scope>
</reference>
<dbReference type="AlphaFoldDB" id="K1SS45"/>
<organism evidence="2">
    <name type="scientific">human gut metagenome</name>
    <dbReference type="NCBI Taxonomy" id="408170"/>
    <lineage>
        <taxon>unclassified sequences</taxon>
        <taxon>metagenomes</taxon>
        <taxon>organismal metagenomes</taxon>
    </lineage>
</organism>
<protein>
    <submittedName>
        <fullName evidence="2">Stage IV sporulation protein B</fullName>
    </submittedName>
</protein>
<proteinExistence type="predicted"/>
<dbReference type="PROSITE" id="PS51494">
    <property type="entry name" value="SPOIVB"/>
    <property type="match status" value="1"/>
</dbReference>
<dbReference type="EMBL" id="AJWZ01006962">
    <property type="protein sequence ID" value="EKC58274.1"/>
    <property type="molecule type" value="Genomic_DNA"/>
</dbReference>
<accession>K1SS45</accession>
<feature type="domain" description="Peptidase S55" evidence="1">
    <location>
        <begin position="1"/>
        <end position="90"/>
    </location>
</feature>
<evidence type="ECO:0000259" key="1">
    <source>
        <dbReference type="PROSITE" id="PS51494"/>
    </source>
</evidence>
<dbReference type="Pfam" id="PF05580">
    <property type="entry name" value="Peptidase_S55"/>
    <property type="match status" value="1"/>
</dbReference>